<keyword evidence="2" id="KW-1185">Reference proteome</keyword>
<accession>A0ABN7B426</accession>
<organism evidence="1 2">
    <name type="scientific">Nesidiocoris tenuis</name>
    <dbReference type="NCBI Taxonomy" id="355587"/>
    <lineage>
        <taxon>Eukaryota</taxon>
        <taxon>Metazoa</taxon>
        <taxon>Ecdysozoa</taxon>
        <taxon>Arthropoda</taxon>
        <taxon>Hexapoda</taxon>
        <taxon>Insecta</taxon>
        <taxon>Pterygota</taxon>
        <taxon>Neoptera</taxon>
        <taxon>Paraneoptera</taxon>
        <taxon>Hemiptera</taxon>
        <taxon>Heteroptera</taxon>
        <taxon>Panheteroptera</taxon>
        <taxon>Cimicomorpha</taxon>
        <taxon>Miridae</taxon>
        <taxon>Dicyphina</taxon>
        <taxon>Nesidiocoris</taxon>
    </lineage>
</organism>
<name>A0ABN7B426_9HEMI</name>
<dbReference type="Proteomes" id="UP001307889">
    <property type="component" value="Chromosome 10"/>
</dbReference>
<dbReference type="EMBL" id="AP028918">
    <property type="protein sequence ID" value="BES99176.1"/>
    <property type="molecule type" value="Genomic_DNA"/>
</dbReference>
<proteinExistence type="predicted"/>
<sequence>MSGLYFCAFLYLSAYDLQGRLISARPLEDNALNWIQNEGEKATTELSTAKQHLVDTIQKLLDDGKIEIDSSVDKALQDISTFENDVPVDCHEKATKSLSRLRQSKKDYFLSCSKSSESVQNVERLSAKSLNIEAGFFSMTKDGAERISECSREGVLGAYQCGTTAIWDIIKNIMSGYSDMKRFIVSFTAHGARASRDIHDCLHPQGIDIQDHVDGIMADYHKCVHLSRRAKNRAGL</sequence>
<protein>
    <submittedName>
        <fullName evidence="1">Uncharacterized protein</fullName>
    </submittedName>
</protein>
<reference evidence="1 2" key="1">
    <citation type="submission" date="2023-09" db="EMBL/GenBank/DDBJ databases">
        <title>Nesidiocoris tenuis whole genome shotgun sequence.</title>
        <authorList>
            <person name="Shibata T."/>
            <person name="Shimoda M."/>
            <person name="Kobayashi T."/>
            <person name="Uehara T."/>
        </authorList>
    </citation>
    <scope>NUCLEOTIDE SEQUENCE [LARGE SCALE GENOMIC DNA]</scope>
    <source>
        <strain evidence="1 2">Japan</strain>
    </source>
</reference>
<gene>
    <name evidence="1" type="ORF">NTJ_11993</name>
</gene>
<evidence type="ECO:0000313" key="2">
    <source>
        <dbReference type="Proteomes" id="UP001307889"/>
    </source>
</evidence>
<evidence type="ECO:0000313" key="1">
    <source>
        <dbReference type="EMBL" id="BES99176.1"/>
    </source>
</evidence>